<feature type="domain" description="CAAX prenyl protease 2/Lysostaphin resistance protein A-like" evidence="3">
    <location>
        <begin position="2"/>
        <end position="71"/>
    </location>
</feature>
<comment type="caution">
    <text evidence="4">The sequence shown here is derived from an EMBL/GenBank/DDBJ whole genome shotgun (WGS) entry which is preliminary data.</text>
</comment>
<evidence type="ECO:0000256" key="1">
    <source>
        <dbReference type="ARBA" id="ARBA00009067"/>
    </source>
</evidence>
<name>A0A5A7ZPG1_STRSA</name>
<dbReference type="EMBL" id="VIBR01000002">
    <property type="protein sequence ID" value="KAA0117825.1"/>
    <property type="molecule type" value="Genomic_DNA"/>
</dbReference>
<dbReference type="InterPro" id="IPR003675">
    <property type="entry name" value="Rce1/LyrA-like_dom"/>
</dbReference>
<dbReference type="RefSeq" id="WP_125407672.1">
    <property type="nucleotide sequence ID" value="NZ_RJMO01000008.1"/>
</dbReference>
<comment type="similarity">
    <text evidence="1">Belongs to the UPF0177 family.</text>
</comment>
<evidence type="ECO:0000259" key="3">
    <source>
        <dbReference type="Pfam" id="PF02517"/>
    </source>
</evidence>
<protein>
    <submittedName>
        <fullName evidence="4">CAAX protease</fullName>
    </submittedName>
</protein>
<keyword evidence="2" id="KW-1133">Transmembrane helix</keyword>
<sequence length="124" mass="14413">MVGFIWWIWHLPYIMKFRSEGEIPNTLPVGRLTFFLIGMINVACWTVMYTEIFRITKSVWPLVIMHTMEDAVINPLLLLGFVSVEKNQAFLFSLSVGMIPTILYLTVGLAIRKWRKKQEYGKAS</sequence>
<dbReference type="AlphaFoldDB" id="A0A5A7ZPG1"/>
<feature type="transmembrane region" description="Helical" evidence="2">
    <location>
        <begin position="62"/>
        <end position="84"/>
    </location>
</feature>
<feature type="transmembrane region" description="Helical" evidence="2">
    <location>
        <begin position="32"/>
        <end position="50"/>
    </location>
</feature>
<keyword evidence="4" id="KW-0378">Hydrolase</keyword>
<feature type="transmembrane region" description="Helical" evidence="2">
    <location>
        <begin position="90"/>
        <end position="111"/>
    </location>
</feature>
<accession>A0A5A7ZPG1</accession>
<reference evidence="4 5" key="1">
    <citation type="submission" date="2019-06" db="EMBL/GenBank/DDBJ databases">
        <title>Genome sequence and analysis of a MDR-Streptococcus sanguis isolated from throat swab of children with scarlet fever from Hangzhou,China.</title>
        <authorList>
            <person name="Huang Y."/>
            <person name="Xie L."/>
            <person name="Liu W."/>
        </authorList>
    </citation>
    <scope>NUCLEOTIDE SEQUENCE [LARGE SCALE GENOMIC DNA]</scope>
    <source>
        <strain evidence="4 5">S28</strain>
    </source>
</reference>
<gene>
    <name evidence="4" type="ORF">FKX92_06250</name>
</gene>
<dbReference type="Proteomes" id="UP000324105">
    <property type="component" value="Unassembled WGS sequence"/>
</dbReference>
<keyword evidence="2" id="KW-0472">Membrane</keyword>
<proteinExistence type="inferred from homology"/>
<keyword evidence="4" id="KW-0645">Protease</keyword>
<organism evidence="4 5">
    <name type="scientific">Streptococcus sanguinis</name>
    <dbReference type="NCBI Taxonomy" id="1305"/>
    <lineage>
        <taxon>Bacteria</taxon>
        <taxon>Bacillati</taxon>
        <taxon>Bacillota</taxon>
        <taxon>Bacilli</taxon>
        <taxon>Lactobacillales</taxon>
        <taxon>Streptococcaceae</taxon>
        <taxon>Streptococcus</taxon>
    </lineage>
</organism>
<keyword evidence="2" id="KW-0812">Transmembrane</keyword>
<evidence type="ECO:0000313" key="5">
    <source>
        <dbReference type="Proteomes" id="UP000324105"/>
    </source>
</evidence>
<evidence type="ECO:0000313" key="4">
    <source>
        <dbReference type="EMBL" id="KAA0117825.1"/>
    </source>
</evidence>
<evidence type="ECO:0000256" key="2">
    <source>
        <dbReference type="SAM" id="Phobius"/>
    </source>
</evidence>
<dbReference type="GO" id="GO:0004175">
    <property type="term" value="F:endopeptidase activity"/>
    <property type="evidence" value="ECO:0007669"/>
    <property type="project" value="UniProtKB-ARBA"/>
</dbReference>
<dbReference type="Pfam" id="PF02517">
    <property type="entry name" value="Rce1-like"/>
    <property type="match status" value="1"/>
</dbReference>
<dbReference type="GO" id="GO:0006508">
    <property type="term" value="P:proteolysis"/>
    <property type="evidence" value="ECO:0007669"/>
    <property type="project" value="UniProtKB-KW"/>
</dbReference>
<dbReference type="GO" id="GO:0080120">
    <property type="term" value="P:CAAX-box protein maturation"/>
    <property type="evidence" value="ECO:0007669"/>
    <property type="project" value="UniProtKB-ARBA"/>
</dbReference>